<feature type="transmembrane region" description="Helical" evidence="2">
    <location>
        <begin position="765"/>
        <end position="790"/>
    </location>
</feature>
<sequence>MGVRIYDYWKNSSSHELRPFLCDECKEGGDLYAQCYENEISTIKILMKNGGEILSENSLENILQTLNQSEVSSAEVQTTVSLFCGCSNNFQFRNGTCQLIDHYSHHCQEDEIFGINQCNKITNASPIEETICHEDDCSSVVAFEELCFNEEDTLDDECFECAHDIAEDVVRRFEVIKKNMFDEYRKKKKRKKRNTSDIIDDIFFFDTKWTYRIDSTKEYDDLKSKLIKDALPDDIEIPAYLELLESCSDCAVLDDSPDPEMVEEILSNFDPDKPDFSTLGDPMVDSLTGAMMDVDLCTAVNRQLILTLYAKGTAPFQGKVLGIPAELRPIVAVLINQDSPYNVTVTILNTDIWKESGQEFFFVNLKDSGGKEGSVYVKVSMDSCNKAAETDADLSLRANLKVVQASLIIKNLKKEEHESAVQISSEQIYAVLNGINALKSVEFETFRFADRSSCAPLSFPLDGVSLKSDGCTIRRDNHLQAKTEVDHRFRDKLDEPYEPTVFVREFGNIWFDCFTDECTILDFILTMYDTTMTFDGLSFDDSLFKGLNLASERTALLLNKENQVRAARPTRPIDFAQAQNIGNVLISLSVLYYLYCVYKLVFQSYSKSILWKLLNVVTLTLVVASVYMETQTFIYYLEGQGLMYSPTFVVVIFLGYLPIMIMIVLMLRGFVLVRYFRLWKTTSYYKLYPMQMIVLLINTIFHDLPEMILLYFYYTRYKPPSFDLRLTALANSFISLCVALIGTVTQSIGVYRYQKLFKMGPSKILIFISVLPVILVTPLMKISVLLSTIFSQMVTYTTGNTYDIKKHTLNDIQIVDGRTVMNITSTDNEFVPVTSAIQGTNIAKHALCVDTEIVFRNASFALNSEPEPFKSGCLNQLEWVLIGATPVLIMGLVSFIFLLRKAWPFLNIPCLCWGLCPADDRSYKRRPSAFAGLSLAMVNLFARIPERLQKPRESFIGLMRRSTLFVPEESHDNVSKARRSTIAASRPTVLEAIPSSSSPRKTVVITETLKSNEMRRPSILKMNSSAPELSEIRKRKSVLFDLQEAPESSSSEEEEENPIYKALREEDLIGFVDSDDDVKNVPCFVKIDKEEKKKSKKAKKSGKSKKKSKEEIVTSQPAPPLSAAEQKLIDDIYK</sequence>
<name>A0ABN7SMI8_OIKDI</name>
<proteinExistence type="predicted"/>
<accession>A0ABN7SMI8</accession>
<keyword evidence="2" id="KW-0812">Transmembrane</keyword>
<feature type="transmembrane region" description="Helical" evidence="2">
    <location>
        <begin position="648"/>
        <end position="671"/>
    </location>
</feature>
<keyword evidence="4" id="KW-1185">Reference proteome</keyword>
<reference evidence="3 4" key="1">
    <citation type="submission" date="2021-04" db="EMBL/GenBank/DDBJ databases">
        <authorList>
            <person name="Bliznina A."/>
        </authorList>
    </citation>
    <scope>NUCLEOTIDE SEQUENCE [LARGE SCALE GENOMIC DNA]</scope>
</reference>
<dbReference type="EMBL" id="OU015566">
    <property type="protein sequence ID" value="CAG5104536.1"/>
    <property type="molecule type" value="Genomic_DNA"/>
</dbReference>
<feature type="compositionally biased region" description="Basic residues" evidence="1">
    <location>
        <begin position="1094"/>
        <end position="1107"/>
    </location>
</feature>
<feature type="region of interest" description="Disordered" evidence="1">
    <location>
        <begin position="1090"/>
        <end position="1134"/>
    </location>
</feature>
<evidence type="ECO:0000313" key="3">
    <source>
        <dbReference type="EMBL" id="CAG5104536.1"/>
    </source>
</evidence>
<dbReference type="Proteomes" id="UP001158576">
    <property type="component" value="Chromosome 1"/>
</dbReference>
<feature type="transmembrane region" description="Helical" evidence="2">
    <location>
        <begin position="733"/>
        <end position="753"/>
    </location>
</feature>
<keyword evidence="2" id="KW-1133">Transmembrane helix</keyword>
<feature type="transmembrane region" description="Helical" evidence="2">
    <location>
        <begin position="609"/>
        <end position="628"/>
    </location>
</feature>
<evidence type="ECO:0000313" key="4">
    <source>
        <dbReference type="Proteomes" id="UP001158576"/>
    </source>
</evidence>
<keyword evidence="2" id="KW-0472">Membrane</keyword>
<protein>
    <submittedName>
        <fullName evidence="3">Oidioi.mRNA.OKI2018_I69.chr1.g1314.t1.cds</fullName>
    </submittedName>
</protein>
<feature type="transmembrane region" description="Helical" evidence="2">
    <location>
        <begin position="581"/>
        <end position="602"/>
    </location>
</feature>
<feature type="transmembrane region" description="Helical" evidence="2">
    <location>
        <begin position="692"/>
        <end position="713"/>
    </location>
</feature>
<gene>
    <name evidence="3" type="ORF">OKIOD_LOCUS10079</name>
</gene>
<feature type="transmembrane region" description="Helical" evidence="2">
    <location>
        <begin position="879"/>
        <end position="899"/>
    </location>
</feature>
<organism evidence="3 4">
    <name type="scientific">Oikopleura dioica</name>
    <name type="common">Tunicate</name>
    <dbReference type="NCBI Taxonomy" id="34765"/>
    <lineage>
        <taxon>Eukaryota</taxon>
        <taxon>Metazoa</taxon>
        <taxon>Chordata</taxon>
        <taxon>Tunicata</taxon>
        <taxon>Appendicularia</taxon>
        <taxon>Copelata</taxon>
        <taxon>Oikopleuridae</taxon>
        <taxon>Oikopleura</taxon>
    </lineage>
</organism>
<evidence type="ECO:0000256" key="2">
    <source>
        <dbReference type="SAM" id="Phobius"/>
    </source>
</evidence>
<evidence type="ECO:0000256" key="1">
    <source>
        <dbReference type="SAM" id="MobiDB-lite"/>
    </source>
</evidence>